<accession>A0A395HFQ2</accession>
<gene>
    <name evidence="2" type="ORF">BO97DRAFT_419132</name>
</gene>
<feature type="region of interest" description="Disordered" evidence="1">
    <location>
        <begin position="235"/>
        <end position="259"/>
    </location>
</feature>
<dbReference type="RefSeq" id="XP_025545935.1">
    <property type="nucleotide sequence ID" value="XM_025696550.1"/>
</dbReference>
<name>A0A395HFQ2_ASPHC</name>
<dbReference type="Proteomes" id="UP000248961">
    <property type="component" value="Unassembled WGS sequence"/>
</dbReference>
<dbReference type="AlphaFoldDB" id="A0A395HFQ2"/>
<keyword evidence="3" id="KW-1185">Reference proteome</keyword>
<feature type="compositionally biased region" description="Polar residues" evidence="1">
    <location>
        <begin position="31"/>
        <end position="62"/>
    </location>
</feature>
<reference evidence="2 3" key="1">
    <citation type="submission" date="2018-02" db="EMBL/GenBank/DDBJ databases">
        <title>The genomes of Aspergillus section Nigri reveals drivers in fungal speciation.</title>
        <authorList>
            <consortium name="DOE Joint Genome Institute"/>
            <person name="Vesth T.C."/>
            <person name="Nybo J."/>
            <person name="Theobald S."/>
            <person name="Brandl J."/>
            <person name="Frisvad J.C."/>
            <person name="Nielsen K.F."/>
            <person name="Lyhne E.K."/>
            <person name="Kogle M.E."/>
            <person name="Kuo A."/>
            <person name="Riley R."/>
            <person name="Clum A."/>
            <person name="Nolan M."/>
            <person name="Lipzen A."/>
            <person name="Salamov A."/>
            <person name="Henrissat B."/>
            <person name="Wiebenga A."/>
            <person name="De vries R.P."/>
            <person name="Grigoriev I.V."/>
            <person name="Mortensen U.H."/>
            <person name="Andersen M.R."/>
            <person name="Baker S.E."/>
        </authorList>
    </citation>
    <scope>NUCLEOTIDE SEQUENCE [LARGE SCALE GENOMIC DNA]</scope>
    <source>
        <strain evidence="2 3">CBS 101889</strain>
    </source>
</reference>
<evidence type="ECO:0000313" key="3">
    <source>
        <dbReference type="Proteomes" id="UP000248961"/>
    </source>
</evidence>
<protein>
    <submittedName>
        <fullName evidence="2">Uncharacterized protein</fullName>
    </submittedName>
</protein>
<dbReference type="GeneID" id="37200839"/>
<feature type="region of interest" description="Disordered" evidence="1">
    <location>
        <begin position="17"/>
        <end position="92"/>
    </location>
</feature>
<dbReference type="EMBL" id="KZ824353">
    <property type="protein sequence ID" value="RAL06781.1"/>
    <property type="molecule type" value="Genomic_DNA"/>
</dbReference>
<evidence type="ECO:0000313" key="2">
    <source>
        <dbReference type="EMBL" id="RAL06781.1"/>
    </source>
</evidence>
<sequence length="259" mass="28624">MSRTTFQSNAFRPWKPSNIKIFSPARPLHSSPHSTSDISTTNPFSQASQLYPSLDSPSNSTLDSHRDHPRGRPLAEAYMPSNARASIKSSSRGLLHHKATSLLSKLLDHNPQDTATTPHMQTQSDSAIPVLISSLDSRDTTEDSTDIRTSTYNSVEILSSPGNSEDPRELWPIGKEPDIIPIDPPILNDGCSRNASLPGYVPHEDNLGPVHEHQHLETVGNKIDVDVVWIEDEPHNAVVTDSSRSQSRKRLPHEQSEVE</sequence>
<dbReference type="VEuPathDB" id="FungiDB:BO97DRAFT_419132"/>
<evidence type="ECO:0000256" key="1">
    <source>
        <dbReference type="SAM" id="MobiDB-lite"/>
    </source>
</evidence>
<proteinExistence type="predicted"/>
<feature type="compositionally biased region" description="Polar residues" evidence="1">
    <location>
        <begin position="83"/>
        <end position="92"/>
    </location>
</feature>
<organism evidence="2 3">
    <name type="scientific">Aspergillus homomorphus (strain CBS 101889)</name>
    <dbReference type="NCBI Taxonomy" id="1450537"/>
    <lineage>
        <taxon>Eukaryota</taxon>
        <taxon>Fungi</taxon>
        <taxon>Dikarya</taxon>
        <taxon>Ascomycota</taxon>
        <taxon>Pezizomycotina</taxon>
        <taxon>Eurotiomycetes</taxon>
        <taxon>Eurotiomycetidae</taxon>
        <taxon>Eurotiales</taxon>
        <taxon>Aspergillaceae</taxon>
        <taxon>Aspergillus</taxon>
        <taxon>Aspergillus subgen. Circumdati</taxon>
    </lineage>
</organism>